<gene>
    <name evidence="3" type="ORF">D5018_09970</name>
</gene>
<evidence type="ECO:0000259" key="2">
    <source>
        <dbReference type="Pfam" id="PF07584"/>
    </source>
</evidence>
<dbReference type="Proteomes" id="UP000281474">
    <property type="component" value="Unassembled WGS sequence"/>
</dbReference>
<dbReference type="OrthoDB" id="6401547at2"/>
<dbReference type="PANTHER" id="PTHR37464">
    <property type="entry name" value="BLL2463 PROTEIN"/>
    <property type="match status" value="1"/>
</dbReference>
<dbReference type="InterPro" id="IPR024163">
    <property type="entry name" value="Aerotolerance_reg_N"/>
</dbReference>
<feature type="transmembrane region" description="Helical" evidence="1">
    <location>
        <begin position="6"/>
        <end position="25"/>
    </location>
</feature>
<keyword evidence="1" id="KW-1133">Transmembrane helix</keyword>
<feature type="transmembrane region" description="Helical" evidence="1">
    <location>
        <begin position="62"/>
        <end position="79"/>
    </location>
</feature>
<evidence type="ECO:0000313" key="4">
    <source>
        <dbReference type="Proteomes" id="UP000281474"/>
    </source>
</evidence>
<organism evidence="3 4">
    <name type="scientific">Parashewanella curva</name>
    <dbReference type="NCBI Taxonomy" id="2338552"/>
    <lineage>
        <taxon>Bacteria</taxon>
        <taxon>Pseudomonadati</taxon>
        <taxon>Pseudomonadota</taxon>
        <taxon>Gammaproteobacteria</taxon>
        <taxon>Alteromonadales</taxon>
        <taxon>Shewanellaceae</taxon>
        <taxon>Parashewanella</taxon>
    </lineage>
</organism>
<dbReference type="PANTHER" id="PTHR37464:SF1">
    <property type="entry name" value="BLL2463 PROTEIN"/>
    <property type="match status" value="1"/>
</dbReference>
<feature type="domain" description="Aerotolerance regulator N-terminal" evidence="2">
    <location>
        <begin position="8"/>
        <end position="82"/>
    </location>
</feature>
<keyword evidence="4" id="KW-1185">Reference proteome</keyword>
<name>A0A3L8PWQ8_9GAMM</name>
<evidence type="ECO:0000313" key="3">
    <source>
        <dbReference type="EMBL" id="RLV59887.1"/>
    </source>
</evidence>
<protein>
    <recommendedName>
        <fullName evidence="2">Aerotolerance regulator N-terminal domain-containing protein</fullName>
    </recommendedName>
</protein>
<proteinExistence type="predicted"/>
<dbReference type="Pfam" id="PF07584">
    <property type="entry name" value="BatA"/>
    <property type="match status" value="1"/>
</dbReference>
<sequence>MNFINLSPSLVIAGLVAIAGLLFALQQLRTRYRTVVVPTSMFWQQAAQDAPVRVFRQKFKHLLAYLLTLLIASLLWLGFSEPEVNKEASNEYYVLYLDGSAAMTQGDHFEQAVSVLENDLASLPANRREVIFGGEFHTKILNESEQLAVLEPRLAKVSPQAVPDSFAEQLTLLSQRFNDNTPVNVIVYGKSALPASLQDNISVSHATSFEETENNAGLVNLGINLAASGKANLIDVLVEAKTNTESEVKLADLEFLVGEAFFTPDQIQELGKGKFVLRDVPLVGEQFTARLKNSDAFMIDDSASIALPKSSIVNVAVSSTVHNSVFAVVNSDPSVRMVGAEDADVVIRHVGENFGNQLPALEFSQMSNQTPAFKLFYQGDKSTEQALADSLHELALDQIDANGLATASSQPISVELSHAATPSVQVWNALLQPEFNFTQSKSYPVFIAQSIRWLSGRHGWQPYLSAGQNVYHQDGLYALSSMQSRFEQSLNGSLYLGKAGGIELAGQRAFVSLTNADVTTATADSTEYSVGSVNSVLSNFSEFITLLISLILLLLIAEWVVYQRGLMP</sequence>
<reference evidence="3 4" key="1">
    <citation type="submission" date="2018-09" db="EMBL/GenBank/DDBJ databases">
        <title>Phylogeny of the Shewanellaceae, and recommendation for two new genera, Pseudoshewanella and Parashewanella.</title>
        <authorList>
            <person name="Wang G."/>
        </authorList>
    </citation>
    <scope>NUCLEOTIDE SEQUENCE [LARGE SCALE GENOMIC DNA]</scope>
    <source>
        <strain evidence="3 4">C51</strain>
    </source>
</reference>
<evidence type="ECO:0000256" key="1">
    <source>
        <dbReference type="SAM" id="Phobius"/>
    </source>
</evidence>
<keyword evidence="1" id="KW-0472">Membrane</keyword>
<comment type="caution">
    <text evidence="3">The sequence shown here is derived from an EMBL/GenBank/DDBJ whole genome shotgun (WGS) entry which is preliminary data.</text>
</comment>
<accession>A0A3L8PWQ8</accession>
<dbReference type="EMBL" id="QZEI01000025">
    <property type="protein sequence ID" value="RLV59887.1"/>
    <property type="molecule type" value="Genomic_DNA"/>
</dbReference>
<dbReference type="AlphaFoldDB" id="A0A3L8PWQ8"/>
<dbReference type="RefSeq" id="WP_121838855.1">
    <property type="nucleotide sequence ID" value="NZ_ML014774.1"/>
</dbReference>
<keyword evidence="1" id="KW-0812">Transmembrane</keyword>
<feature type="transmembrane region" description="Helical" evidence="1">
    <location>
        <begin position="543"/>
        <end position="562"/>
    </location>
</feature>